<name>B4IAZ0_DROSE</name>
<accession>B4IAZ0</accession>
<dbReference type="EMBL" id="CH480826">
    <property type="protein sequence ID" value="EDW44453.1"/>
    <property type="molecule type" value="Genomic_DNA"/>
</dbReference>
<organism evidence="2">
    <name type="scientific">Drosophila sechellia</name>
    <name type="common">Fruit fly</name>
    <dbReference type="NCBI Taxonomy" id="7238"/>
    <lineage>
        <taxon>Eukaryota</taxon>
        <taxon>Metazoa</taxon>
        <taxon>Ecdysozoa</taxon>
        <taxon>Arthropoda</taxon>
        <taxon>Hexapoda</taxon>
        <taxon>Insecta</taxon>
        <taxon>Pterygota</taxon>
        <taxon>Neoptera</taxon>
        <taxon>Endopterygota</taxon>
        <taxon>Diptera</taxon>
        <taxon>Brachycera</taxon>
        <taxon>Muscomorpha</taxon>
        <taxon>Ephydroidea</taxon>
        <taxon>Drosophilidae</taxon>
        <taxon>Drosophila</taxon>
        <taxon>Sophophora</taxon>
    </lineage>
</organism>
<sequence>MPATAVGSQFSWWSSRCCCRSTTHFHTSSTPPPHHNLLPLQGFVTFKMLGLLRGGVAEEKKFK</sequence>
<evidence type="ECO:0000313" key="2">
    <source>
        <dbReference type="Proteomes" id="UP000001292"/>
    </source>
</evidence>
<proteinExistence type="predicted"/>
<reference evidence="1 2" key="1">
    <citation type="journal article" date="2007" name="Nature">
        <title>Evolution of genes and genomes on the Drosophila phylogeny.</title>
        <authorList>
            <consortium name="Drosophila 12 Genomes Consortium"/>
            <person name="Clark A.G."/>
            <person name="Eisen M.B."/>
            <person name="Smith D.R."/>
            <person name="Bergman C.M."/>
            <person name="Oliver B."/>
            <person name="Markow T.A."/>
            <person name="Kaufman T.C."/>
            <person name="Kellis M."/>
            <person name="Gelbart W."/>
            <person name="Iyer V.N."/>
            <person name="Pollard D.A."/>
            <person name="Sackton T.B."/>
            <person name="Larracuente A.M."/>
            <person name="Singh N.D."/>
            <person name="Abad J.P."/>
            <person name="Abt D.N."/>
            <person name="Adryan B."/>
            <person name="Aguade M."/>
            <person name="Akashi H."/>
            <person name="Anderson W.W."/>
            <person name="Aquadro C.F."/>
            <person name="Ardell D.H."/>
            <person name="Arguello R."/>
            <person name="Artieri C.G."/>
            <person name="Barbash D.A."/>
            <person name="Barker D."/>
            <person name="Barsanti P."/>
            <person name="Batterham P."/>
            <person name="Batzoglou S."/>
            <person name="Begun D."/>
            <person name="Bhutkar A."/>
            <person name="Blanco E."/>
            <person name="Bosak S.A."/>
            <person name="Bradley R.K."/>
            <person name="Brand A.D."/>
            <person name="Brent M.R."/>
            <person name="Brooks A.N."/>
            <person name="Brown R.H."/>
            <person name="Butlin R.K."/>
            <person name="Caggese C."/>
            <person name="Calvi B.R."/>
            <person name="Bernardo de Carvalho A."/>
            <person name="Caspi A."/>
            <person name="Castrezana S."/>
            <person name="Celniker S.E."/>
            <person name="Chang J.L."/>
            <person name="Chapple C."/>
            <person name="Chatterji S."/>
            <person name="Chinwalla A."/>
            <person name="Civetta A."/>
            <person name="Clifton S.W."/>
            <person name="Comeron J.M."/>
            <person name="Costello J.C."/>
            <person name="Coyne J.A."/>
            <person name="Daub J."/>
            <person name="David R.G."/>
            <person name="Delcher A.L."/>
            <person name="Delehaunty K."/>
            <person name="Do C.B."/>
            <person name="Ebling H."/>
            <person name="Edwards K."/>
            <person name="Eickbush T."/>
            <person name="Evans J.D."/>
            <person name="Filipski A."/>
            <person name="Findeiss S."/>
            <person name="Freyhult E."/>
            <person name="Fulton L."/>
            <person name="Fulton R."/>
            <person name="Garcia A.C."/>
            <person name="Gardiner A."/>
            <person name="Garfield D.A."/>
            <person name="Garvin B.E."/>
            <person name="Gibson G."/>
            <person name="Gilbert D."/>
            <person name="Gnerre S."/>
            <person name="Godfrey J."/>
            <person name="Good R."/>
            <person name="Gotea V."/>
            <person name="Gravely B."/>
            <person name="Greenberg A.J."/>
            <person name="Griffiths-Jones S."/>
            <person name="Gross S."/>
            <person name="Guigo R."/>
            <person name="Gustafson E.A."/>
            <person name="Haerty W."/>
            <person name="Hahn M.W."/>
            <person name="Halligan D.L."/>
            <person name="Halpern A.L."/>
            <person name="Halter G.M."/>
            <person name="Han M.V."/>
            <person name="Heger A."/>
            <person name="Hillier L."/>
            <person name="Hinrichs A.S."/>
            <person name="Holmes I."/>
            <person name="Hoskins R.A."/>
            <person name="Hubisz M.J."/>
            <person name="Hultmark D."/>
            <person name="Huntley M.A."/>
            <person name="Jaffe D.B."/>
            <person name="Jagadeeshan S."/>
            <person name="Jeck W.R."/>
            <person name="Johnson J."/>
            <person name="Jones C.D."/>
            <person name="Jordan W.C."/>
            <person name="Karpen G.H."/>
            <person name="Kataoka E."/>
            <person name="Keightley P.D."/>
            <person name="Kheradpour P."/>
            <person name="Kirkness E.F."/>
            <person name="Koerich L.B."/>
            <person name="Kristiansen K."/>
            <person name="Kudrna D."/>
            <person name="Kulathinal R.J."/>
            <person name="Kumar S."/>
            <person name="Kwok R."/>
            <person name="Lander E."/>
            <person name="Langley C.H."/>
            <person name="Lapoint R."/>
            <person name="Lazzaro B.P."/>
            <person name="Lee S.J."/>
            <person name="Levesque L."/>
            <person name="Li R."/>
            <person name="Lin C.F."/>
            <person name="Lin M.F."/>
            <person name="Lindblad-Toh K."/>
            <person name="Llopart A."/>
            <person name="Long M."/>
            <person name="Low L."/>
            <person name="Lozovsky E."/>
            <person name="Lu J."/>
            <person name="Luo M."/>
            <person name="Machado C.A."/>
            <person name="Makalowski W."/>
            <person name="Marzo M."/>
            <person name="Matsuda M."/>
            <person name="Matzkin L."/>
            <person name="McAllister B."/>
            <person name="McBride C.S."/>
            <person name="McKernan B."/>
            <person name="McKernan K."/>
            <person name="Mendez-Lago M."/>
            <person name="Minx P."/>
            <person name="Mollenhauer M.U."/>
            <person name="Montooth K."/>
            <person name="Mount S.M."/>
            <person name="Mu X."/>
            <person name="Myers E."/>
            <person name="Negre B."/>
            <person name="Newfeld S."/>
            <person name="Nielsen R."/>
            <person name="Noor M.A."/>
            <person name="O'Grady P."/>
            <person name="Pachter L."/>
            <person name="Papaceit M."/>
            <person name="Parisi M.J."/>
            <person name="Parisi M."/>
            <person name="Parts L."/>
            <person name="Pedersen J.S."/>
            <person name="Pesole G."/>
            <person name="Phillippy A.M."/>
            <person name="Ponting C.P."/>
            <person name="Pop M."/>
            <person name="Porcelli D."/>
            <person name="Powell J.R."/>
            <person name="Prohaska S."/>
            <person name="Pruitt K."/>
            <person name="Puig M."/>
            <person name="Quesneville H."/>
            <person name="Ram K.R."/>
            <person name="Rand D."/>
            <person name="Rasmussen M.D."/>
            <person name="Reed L.K."/>
            <person name="Reenan R."/>
            <person name="Reily A."/>
            <person name="Remington K.A."/>
            <person name="Rieger T.T."/>
            <person name="Ritchie M.G."/>
            <person name="Robin C."/>
            <person name="Rogers Y.H."/>
            <person name="Rohde C."/>
            <person name="Rozas J."/>
            <person name="Rubenfield M.J."/>
            <person name="Ruiz A."/>
            <person name="Russo S."/>
            <person name="Salzberg S.L."/>
            <person name="Sanchez-Gracia A."/>
            <person name="Saranga D.J."/>
            <person name="Sato H."/>
            <person name="Schaeffer S.W."/>
            <person name="Schatz M.C."/>
            <person name="Schlenke T."/>
            <person name="Schwartz R."/>
            <person name="Segarra C."/>
            <person name="Singh R.S."/>
            <person name="Sirot L."/>
            <person name="Sirota M."/>
            <person name="Sisneros N.B."/>
            <person name="Smith C.D."/>
            <person name="Smith T.F."/>
            <person name="Spieth J."/>
            <person name="Stage D.E."/>
            <person name="Stark A."/>
            <person name="Stephan W."/>
            <person name="Strausberg R.L."/>
            <person name="Strempel S."/>
            <person name="Sturgill D."/>
            <person name="Sutton G."/>
            <person name="Sutton G.G."/>
            <person name="Tao W."/>
            <person name="Teichmann S."/>
            <person name="Tobari Y.N."/>
            <person name="Tomimura Y."/>
            <person name="Tsolas J.M."/>
            <person name="Valente V.L."/>
            <person name="Venter E."/>
            <person name="Venter J.C."/>
            <person name="Vicario S."/>
            <person name="Vieira F.G."/>
            <person name="Vilella A.J."/>
            <person name="Villasante A."/>
            <person name="Walenz B."/>
            <person name="Wang J."/>
            <person name="Wasserman M."/>
            <person name="Watts T."/>
            <person name="Wilson D."/>
            <person name="Wilson R.K."/>
            <person name="Wing R.A."/>
            <person name="Wolfner M.F."/>
            <person name="Wong A."/>
            <person name="Wong G.K."/>
            <person name="Wu C.I."/>
            <person name="Wu G."/>
            <person name="Yamamoto D."/>
            <person name="Yang H.P."/>
            <person name="Yang S.P."/>
            <person name="Yorke J.A."/>
            <person name="Yoshida K."/>
            <person name="Zdobnov E."/>
            <person name="Zhang P."/>
            <person name="Zhang Y."/>
            <person name="Zimin A.V."/>
            <person name="Baldwin J."/>
            <person name="Abdouelleil A."/>
            <person name="Abdulkadir J."/>
            <person name="Abebe A."/>
            <person name="Abera B."/>
            <person name="Abreu J."/>
            <person name="Acer S.C."/>
            <person name="Aftuck L."/>
            <person name="Alexander A."/>
            <person name="An P."/>
            <person name="Anderson E."/>
            <person name="Anderson S."/>
            <person name="Arachi H."/>
            <person name="Azer M."/>
            <person name="Bachantsang P."/>
            <person name="Barry A."/>
            <person name="Bayul T."/>
            <person name="Berlin A."/>
            <person name="Bessette D."/>
            <person name="Bloom T."/>
            <person name="Blye J."/>
            <person name="Boguslavskiy L."/>
            <person name="Bonnet C."/>
            <person name="Boukhgalter B."/>
            <person name="Bourzgui I."/>
            <person name="Brown A."/>
            <person name="Cahill P."/>
            <person name="Channer S."/>
            <person name="Cheshatsang Y."/>
            <person name="Chuda L."/>
            <person name="Citroen M."/>
            <person name="Collymore A."/>
            <person name="Cooke P."/>
            <person name="Costello M."/>
            <person name="D'Aco K."/>
            <person name="Daza R."/>
            <person name="De Haan G."/>
            <person name="DeGray S."/>
            <person name="DeMaso C."/>
            <person name="Dhargay N."/>
            <person name="Dooley K."/>
            <person name="Dooley E."/>
            <person name="Doricent M."/>
            <person name="Dorje P."/>
            <person name="Dorjee K."/>
            <person name="Dupes A."/>
            <person name="Elong R."/>
            <person name="Falk J."/>
            <person name="Farina A."/>
            <person name="Faro S."/>
            <person name="Ferguson D."/>
            <person name="Fisher S."/>
            <person name="Foley C.D."/>
            <person name="Franke A."/>
            <person name="Friedrich D."/>
            <person name="Gadbois L."/>
            <person name="Gearin G."/>
            <person name="Gearin C.R."/>
            <person name="Giannoukos G."/>
            <person name="Goode T."/>
            <person name="Graham J."/>
            <person name="Grandbois E."/>
            <person name="Grewal S."/>
            <person name="Gyaltsen K."/>
            <person name="Hafez N."/>
            <person name="Hagos B."/>
            <person name="Hall J."/>
            <person name="Henson C."/>
            <person name="Hollinger A."/>
            <person name="Honan T."/>
            <person name="Huard M.D."/>
            <person name="Hughes L."/>
            <person name="Hurhula B."/>
            <person name="Husby M.E."/>
            <person name="Kamat A."/>
            <person name="Kanga B."/>
            <person name="Kashin S."/>
            <person name="Khazanovich D."/>
            <person name="Kisner P."/>
            <person name="Lance K."/>
            <person name="Lara M."/>
            <person name="Lee W."/>
            <person name="Lennon N."/>
            <person name="Letendre F."/>
            <person name="LeVine R."/>
            <person name="Lipovsky A."/>
            <person name="Liu X."/>
            <person name="Liu J."/>
            <person name="Liu S."/>
            <person name="Lokyitsang T."/>
            <person name="Lokyitsang Y."/>
            <person name="Lubonja R."/>
            <person name="Lui A."/>
            <person name="MacDonald P."/>
            <person name="Magnisalis V."/>
            <person name="Maru K."/>
            <person name="Matthews C."/>
            <person name="McCusker W."/>
            <person name="McDonough S."/>
            <person name="Mehta T."/>
            <person name="Meldrim J."/>
            <person name="Meneus L."/>
            <person name="Mihai O."/>
            <person name="Mihalev A."/>
            <person name="Mihova T."/>
            <person name="Mittelman R."/>
            <person name="Mlenga V."/>
            <person name="Montmayeur A."/>
            <person name="Mulrain L."/>
            <person name="Navidi A."/>
            <person name="Naylor J."/>
            <person name="Negash T."/>
            <person name="Nguyen T."/>
            <person name="Nguyen N."/>
            <person name="Nicol R."/>
            <person name="Norbu C."/>
            <person name="Norbu N."/>
            <person name="Novod N."/>
            <person name="O'Neill B."/>
            <person name="Osman S."/>
            <person name="Markiewicz E."/>
            <person name="Oyono O.L."/>
            <person name="Patti C."/>
            <person name="Phunkhang P."/>
            <person name="Pierre F."/>
            <person name="Priest M."/>
            <person name="Raghuraman S."/>
            <person name="Rege F."/>
            <person name="Reyes R."/>
            <person name="Rise C."/>
            <person name="Rogov P."/>
            <person name="Ross K."/>
            <person name="Ryan E."/>
            <person name="Settipalli S."/>
            <person name="Shea T."/>
            <person name="Sherpa N."/>
            <person name="Shi L."/>
            <person name="Shih D."/>
            <person name="Sparrow T."/>
            <person name="Spaulding J."/>
            <person name="Stalker J."/>
            <person name="Stange-Thomann N."/>
            <person name="Stavropoulos S."/>
            <person name="Stone C."/>
            <person name="Strader C."/>
            <person name="Tesfaye S."/>
            <person name="Thomson T."/>
            <person name="Thoulutsang Y."/>
            <person name="Thoulutsang D."/>
            <person name="Topham K."/>
            <person name="Topping I."/>
            <person name="Tsamla T."/>
            <person name="Vassiliev H."/>
            <person name="Vo A."/>
            <person name="Wangchuk T."/>
            <person name="Wangdi T."/>
            <person name="Weiand M."/>
            <person name="Wilkinson J."/>
            <person name="Wilson A."/>
            <person name="Yadav S."/>
            <person name="Young G."/>
            <person name="Yu Q."/>
            <person name="Zembek L."/>
            <person name="Zhong D."/>
            <person name="Zimmer A."/>
            <person name="Zwirko Z."/>
            <person name="Jaffe D.B."/>
            <person name="Alvarez P."/>
            <person name="Brockman W."/>
            <person name="Butler J."/>
            <person name="Chin C."/>
            <person name="Gnerre S."/>
            <person name="Grabherr M."/>
            <person name="Kleber M."/>
            <person name="Mauceli E."/>
            <person name="MacCallum I."/>
        </authorList>
    </citation>
    <scope>NUCLEOTIDE SEQUENCE [LARGE SCALE GENOMIC DNA]</scope>
    <source>
        <strain evidence="2">Rob3c / Tucson 14021-0248.25</strain>
    </source>
</reference>
<dbReference type="AlphaFoldDB" id="B4IAZ0"/>
<dbReference type="Proteomes" id="UP000001292">
    <property type="component" value="Unassembled WGS sequence"/>
</dbReference>
<evidence type="ECO:0000313" key="1">
    <source>
        <dbReference type="EMBL" id="EDW44453.1"/>
    </source>
</evidence>
<gene>
    <name evidence="1" type="primary">Dsec\GM22433</name>
    <name evidence="1" type="ORF">Dsec_GM22433</name>
</gene>
<keyword evidence="2" id="KW-1185">Reference proteome</keyword>
<protein>
    <submittedName>
        <fullName evidence="1">GM22433</fullName>
    </submittedName>
</protein>
<dbReference type="HOGENOM" id="CLU_2888151_0_0_1"/>